<evidence type="ECO:0000256" key="5">
    <source>
        <dbReference type="ARBA" id="ARBA00022960"/>
    </source>
</evidence>
<dbReference type="NCBIfam" id="TIGR03426">
    <property type="entry name" value="shape_MreD"/>
    <property type="match status" value="1"/>
</dbReference>
<feature type="transmembrane region" description="Helical" evidence="8">
    <location>
        <begin position="96"/>
        <end position="116"/>
    </location>
</feature>
<evidence type="ECO:0000256" key="1">
    <source>
        <dbReference type="ARBA" id="ARBA00004651"/>
    </source>
</evidence>
<dbReference type="GO" id="GO:0005886">
    <property type="term" value="C:plasma membrane"/>
    <property type="evidence" value="ECO:0007669"/>
    <property type="project" value="UniProtKB-SubCell"/>
</dbReference>
<dbReference type="InterPro" id="IPR007227">
    <property type="entry name" value="Cell_shape_determining_MreD"/>
</dbReference>
<evidence type="ECO:0000256" key="8">
    <source>
        <dbReference type="SAM" id="Phobius"/>
    </source>
</evidence>
<evidence type="ECO:0000313" key="9">
    <source>
        <dbReference type="EMBL" id="CAA9536610.1"/>
    </source>
</evidence>
<gene>
    <name evidence="9" type="ORF">AVDCRST_MAG49-296</name>
</gene>
<protein>
    <submittedName>
        <fullName evidence="9">Uncharacterized protein</fullName>
    </submittedName>
</protein>
<dbReference type="EMBL" id="CADCWG010000021">
    <property type="protein sequence ID" value="CAA9536610.1"/>
    <property type="molecule type" value="Genomic_DNA"/>
</dbReference>
<name>A0A6J4U021_9BACT</name>
<feature type="transmembrane region" description="Helical" evidence="8">
    <location>
        <begin position="32"/>
        <end position="61"/>
    </location>
</feature>
<evidence type="ECO:0000256" key="2">
    <source>
        <dbReference type="ARBA" id="ARBA00007776"/>
    </source>
</evidence>
<keyword evidence="6 8" id="KW-1133">Transmembrane helix</keyword>
<evidence type="ECO:0000256" key="7">
    <source>
        <dbReference type="ARBA" id="ARBA00023136"/>
    </source>
</evidence>
<evidence type="ECO:0000256" key="3">
    <source>
        <dbReference type="ARBA" id="ARBA00022475"/>
    </source>
</evidence>
<comment type="subcellular location">
    <subcellularLocation>
        <location evidence="1">Cell membrane</location>
        <topology evidence="1">Multi-pass membrane protein</topology>
    </subcellularLocation>
</comment>
<comment type="similarity">
    <text evidence="2">Belongs to the MreD family.</text>
</comment>
<evidence type="ECO:0000256" key="4">
    <source>
        <dbReference type="ARBA" id="ARBA00022692"/>
    </source>
</evidence>
<organism evidence="9">
    <name type="scientific">uncultured Thermomicrobiales bacterium</name>
    <dbReference type="NCBI Taxonomy" id="1645740"/>
    <lineage>
        <taxon>Bacteria</taxon>
        <taxon>Pseudomonadati</taxon>
        <taxon>Thermomicrobiota</taxon>
        <taxon>Thermomicrobia</taxon>
        <taxon>Thermomicrobiales</taxon>
        <taxon>environmental samples</taxon>
    </lineage>
</organism>
<reference evidence="9" key="1">
    <citation type="submission" date="2020-02" db="EMBL/GenBank/DDBJ databases">
        <authorList>
            <person name="Meier V. D."/>
        </authorList>
    </citation>
    <scope>NUCLEOTIDE SEQUENCE</scope>
    <source>
        <strain evidence="9">AVDCRST_MAG49</strain>
    </source>
</reference>
<proteinExistence type="inferred from homology"/>
<keyword evidence="5" id="KW-0133">Cell shape</keyword>
<keyword evidence="4 8" id="KW-0812">Transmembrane</keyword>
<evidence type="ECO:0000256" key="6">
    <source>
        <dbReference type="ARBA" id="ARBA00022989"/>
    </source>
</evidence>
<feature type="transmembrane region" description="Helical" evidence="8">
    <location>
        <begin position="128"/>
        <end position="155"/>
    </location>
</feature>
<keyword evidence="7 8" id="KW-0472">Membrane</keyword>
<keyword evidence="3" id="KW-1003">Cell membrane</keyword>
<dbReference type="AlphaFoldDB" id="A0A6J4U021"/>
<feature type="transmembrane region" description="Helical" evidence="8">
    <location>
        <begin position="73"/>
        <end position="90"/>
    </location>
</feature>
<dbReference type="Pfam" id="PF04093">
    <property type="entry name" value="MreD"/>
    <property type="match status" value="1"/>
</dbReference>
<sequence>MARILFGLILGATAFAQATLLPAWGPLEVQPNLVLVLVLVWTAARGVVEGLLWAAAVGLLLDLLALDRLGSNGLALLVVVLLAGLARRQVLQSRLVLPFVLTAVAALVQPLILLLIDGATGRAGLPLAAAFRVILPQALLCALCVPPLYLIAGWLDDRLVEARP</sequence>
<dbReference type="GO" id="GO:0008360">
    <property type="term" value="P:regulation of cell shape"/>
    <property type="evidence" value="ECO:0007669"/>
    <property type="project" value="UniProtKB-KW"/>
</dbReference>
<accession>A0A6J4U021</accession>